<dbReference type="SUPFAM" id="SSF52540">
    <property type="entry name" value="P-loop containing nucleoside triphosphate hydrolases"/>
    <property type="match status" value="2"/>
</dbReference>
<evidence type="ECO:0000313" key="2">
    <source>
        <dbReference type="EMBL" id="SMP09000.1"/>
    </source>
</evidence>
<dbReference type="EMBL" id="FXUB01000001">
    <property type="protein sequence ID" value="SMP09000.1"/>
    <property type="molecule type" value="Genomic_DNA"/>
</dbReference>
<evidence type="ECO:0000313" key="3">
    <source>
        <dbReference type="Proteomes" id="UP001157911"/>
    </source>
</evidence>
<sequence>MELEKHLVLNKYFLNLFGLNDFDELRGKLRDVQEGYDSDGRSHFVNVLKGLRPDWEAELLRYDSNIKTYVERLKRNRMQPKFNLKYFQYLAILFTEIFLEKCFDNKSGFLNELNEFLQKFNQANKTKIEPFTEEEFKKLAFWMATGSGKTLVMHVNYWQIRKYFDEWDNIILITPNEGLSKQHFEEMKLSGIPCKLYDGNLDSLKTKDGEVLIIDVHKLTKEKKGEGVRVDVSYFDGKNLVFIDEGHKGQKSEEQKWKKLREEIARNGFLFEYSATFGQIIGKNEDLLDEYAKAIIFDYSYKYFYTDGYGKDFHIYNLKAQEKKEKKKKKKNGKEIEVEEIVKYYPEEQVDLLLVANLLSFYEQLTIFENYYEELREYNIEKPLWIFVGSKVTGSGLNSDVVKILRFLDKVLKDEDFLKEKVKKILDGKSGLIDKEGNDIFRGKFEYIREFDPETIVSDIYQKVFNGRGNLSLYEIKNADGEIGLKTSTGEKYFGVINIGNVRDLKKLIKDYDIEVEEDHMSQSLFSDIKSSNSPLNILIGSKKFVEGWDTWRVSVMGLINMGKGEGPQIIQLFGRGVRLKGKDYSLKREENPDYKVKVLQTLLVFGLNADYMDAFLKAIEQEEVNYEEIEIPITFNRVKKWEKKIHTIKVNDNFDFLKYKLELENDDGILSKVKLDLRPKITLARGLNVESVDSKVDEPVKIPEEYFDLIDWQYIYSELMDYKLSSGFYNLVIKTEVVKDIAKSQRYEVFLLEDEDFGIESGNRLKIKSFKGIRKFQDIILLVLKDYISKFYRTKFKQESMNHLEVEALTIDDHPHMYPEDRRIIVKVPRDLIDDIKDILEQLRNYEPDICEIPEKWKKWDSFIVHFDKHLYTPLIVYEKNKKRITSFPVKLNEGETEFVRDLKAYFERYSEEFEGKDIFLLRNLSKRGIGFFVGIAGFYPDFILWVKEEDKERMIFIDPKGIRNIKGFHDEKVQFCVSYIKEIEENVKKKAGIELKLDAFLLSVTPYEKVKDNFGSKVSKEDFERHKILFLRDEENYLEKLFRQIFAECLE</sequence>
<feature type="domain" description="Helicase ATP-binding" evidence="1">
    <location>
        <begin position="98"/>
        <end position="316"/>
    </location>
</feature>
<dbReference type="Proteomes" id="UP001157911">
    <property type="component" value="Unassembled WGS sequence"/>
</dbReference>
<dbReference type="RefSeq" id="WP_283400169.1">
    <property type="nucleotide sequence ID" value="NZ_FXUB01000001.1"/>
</dbReference>
<gene>
    <name evidence="2" type="ORF">SAMN06265339_0679</name>
</gene>
<dbReference type="InterPro" id="IPR006935">
    <property type="entry name" value="Helicase/UvrB_N"/>
</dbReference>
<dbReference type="Pfam" id="PF04851">
    <property type="entry name" value="ResIII"/>
    <property type="match status" value="1"/>
</dbReference>
<dbReference type="InterPro" id="IPR027417">
    <property type="entry name" value="P-loop_NTPase"/>
</dbReference>
<reference evidence="2 3" key="1">
    <citation type="submission" date="2017-05" db="EMBL/GenBank/DDBJ databases">
        <authorList>
            <person name="Varghese N."/>
            <person name="Submissions S."/>
        </authorList>
    </citation>
    <scope>NUCLEOTIDE SEQUENCE [LARGE SCALE GENOMIC DNA]</scope>
    <source>
        <strain evidence="2 3">DSM 15522</strain>
    </source>
</reference>
<comment type="caution">
    <text evidence="2">The sequence shown here is derived from an EMBL/GenBank/DDBJ whole genome shotgun (WGS) entry which is preliminary data.</text>
</comment>
<proteinExistence type="predicted"/>
<dbReference type="SMART" id="SM00487">
    <property type="entry name" value="DEXDc"/>
    <property type="match status" value="1"/>
</dbReference>
<dbReference type="Gene3D" id="3.40.50.300">
    <property type="entry name" value="P-loop containing nucleotide triphosphate hydrolases"/>
    <property type="match status" value="1"/>
</dbReference>
<evidence type="ECO:0000259" key="1">
    <source>
        <dbReference type="SMART" id="SM00487"/>
    </source>
</evidence>
<protein>
    <submittedName>
        <fullName evidence="2">Type III restriction enzyme, res subunit</fullName>
    </submittedName>
</protein>
<accession>A0ABY1NH78</accession>
<dbReference type="InterPro" id="IPR014001">
    <property type="entry name" value="Helicase_ATP-bd"/>
</dbReference>
<name>A0ABY1NH78_9BACT</name>
<keyword evidence="3" id="KW-1185">Reference proteome</keyword>
<organism evidence="2 3">
    <name type="scientific">Desulfurobacterium pacificum</name>
    <dbReference type="NCBI Taxonomy" id="240166"/>
    <lineage>
        <taxon>Bacteria</taxon>
        <taxon>Pseudomonadati</taxon>
        <taxon>Aquificota</taxon>
        <taxon>Aquificia</taxon>
        <taxon>Desulfurobacteriales</taxon>
        <taxon>Desulfurobacteriaceae</taxon>
        <taxon>Desulfurobacterium</taxon>
    </lineage>
</organism>